<dbReference type="Pfam" id="PF05045">
    <property type="entry name" value="RgpF"/>
    <property type="match status" value="1"/>
</dbReference>
<dbReference type="RefSeq" id="WP_160332587.1">
    <property type="nucleotide sequence ID" value="NZ_WSRS01000023.1"/>
</dbReference>
<evidence type="ECO:0000313" key="2">
    <source>
        <dbReference type="Proteomes" id="UP000461595"/>
    </source>
</evidence>
<comment type="caution">
    <text evidence="1">The sequence shown here is derived from an EMBL/GenBank/DDBJ whole genome shotgun (WGS) entry which is preliminary data.</text>
</comment>
<sequence length="581" mass="67657">MKRLLIYVHYNKNQEVSPHVLYQLKKMRPLFSQVLVVSNSPLPEQGLQDLEGQALVDQVWERANSGFDFAAWRDAMNNLGWSKLREFDSLTLMNDTCFGPIWDFTPHFLGMEADEQIDFWGLTNFRATKEFPEHLQSYFLTFKKSILQDQSFFDFWQNVQDYENVQDVINHYESGVTTYFLERGFQYKALFDTTQEATEGMLHPDFTYYNPRRILEVGLPFLKVKALDANQSIAPYLLDTIQIQSDYPTELIVYHMSMVNQPDSPYLLGQKYLSNLREFRSLKGRVAIHLHVFYTDLLPEFLTVFEQFPFAYDLFLTTDTEAKKAEILEKTGQQDNQEVFVTGNRGRDLFPMLLLKERLVGYDYVGHFHTKKSKEADFWAGESWRRELIQMLVEPSAAILTQFEEQPKLGLVIADIPSFFRYNRIVTAWNEHQMAAAMNQLWEDMGLSKTIDFAGMDTFVMSYGSFAWFRYEALKPLFDLDLQAEAIPEEPLPQNSILHAMERLLVYIAWNQGYDFRISPSPKVLTPFIDNKLLNLNGDLHPPTFVDFNYMGGIKGALKYIVLGPARAIKYILKRLVAKYS</sequence>
<dbReference type="AlphaFoldDB" id="A0A7X3G849"/>
<protein>
    <submittedName>
        <fullName evidence="1">Alpha-L-Rha alpha-1,3-L-rhamnosyltransferase</fullName>
    </submittedName>
</protein>
<gene>
    <name evidence="1" type="ORF">E5983_03820</name>
</gene>
<dbReference type="InterPro" id="IPR007739">
    <property type="entry name" value="RgpF"/>
</dbReference>
<dbReference type="Proteomes" id="UP000461595">
    <property type="component" value="Unassembled WGS sequence"/>
</dbReference>
<proteinExistence type="predicted"/>
<keyword evidence="1" id="KW-0808">Transferase</keyword>
<accession>A0A7X3G849</accession>
<dbReference type="GO" id="GO:0016740">
    <property type="term" value="F:transferase activity"/>
    <property type="evidence" value="ECO:0007669"/>
    <property type="project" value="UniProtKB-KW"/>
</dbReference>
<organism evidence="1 2">
    <name type="scientific">Streptococcus danieliae</name>
    <dbReference type="NCBI Taxonomy" id="747656"/>
    <lineage>
        <taxon>Bacteria</taxon>
        <taxon>Bacillati</taxon>
        <taxon>Bacillota</taxon>
        <taxon>Bacilli</taxon>
        <taxon>Lactobacillales</taxon>
        <taxon>Streptococcaceae</taxon>
        <taxon>Streptococcus</taxon>
    </lineage>
</organism>
<reference evidence="1 2" key="1">
    <citation type="submission" date="2019-12" db="EMBL/GenBank/DDBJ databases">
        <title>Microbes associate with the intestines of laboratory mice.</title>
        <authorList>
            <person name="Navarre W."/>
            <person name="Wong E."/>
        </authorList>
    </citation>
    <scope>NUCLEOTIDE SEQUENCE [LARGE SCALE GENOMIC DNA]</scope>
    <source>
        <strain evidence="1 2">NM51_B2-22</strain>
    </source>
</reference>
<dbReference type="OrthoDB" id="9815339at2"/>
<evidence type="ECO:0000313" key="1">
    <source>
        <dbReference type="EMBL" id="MVX58775.1"/>
    </source>
</evidence>
<name>A0A7X3G849_9STRE</name>
<dbReference type="EMBL" id="WSRS01000023">
    <property type="protein sequence ID" value="MVX58775.1"/>
    <property type="molecule type" value="Genomic_DNA"/>
</dbReference>